<gene>
    <name evidence="1" type="ORF">Bca52824_001213</name>
</gene>
<protein>
    <submittedName>
        <fullName evidence="1">Uncharacterized protein</fullName>
    </submittedName>
</protein>
<organism evidence="1 2">
    <name type="scientific">Brassica carinata</name>
    <name type="common">Ethiopian mustard</name>
    <name type="synonym">Abyssinian cabbage</name>
    <dbReference type="NCBI Taxonomy" id="52824"/>
    <lineage>
        <taxon>Eukaryota</taxon>
        <taxon>Viridiplantae</taxon>
        <taxon>Streptophyta</taxon>
        <taxon>Embryophyta</taxon>
        <taxon>Tracheophyta</taxon>
        <taxon>Spermatophyta</taxon>
        <taxon>Magnoliopsida</taxon>
        <taxon>eudicotyledons</taxon>
        <taxon>Gunneridae</taxon>
        <taxon>Pentapetalae</taxon>
        <taxon>rosids</taxon>
        <taxon>malvids</taxon>
        <taxon>Brassicales</taxon>
        <taxon>Brassicaceae</taxon>
        <taxon>Brassiceae</taxon>
        <taxon>Brassica</taxon>
    </lineage>
</organism>
<comment type="caution">
    <text evidence="1">The sequence shown here is derived from an EMBL/GenBank/DDBJ whole genome shotgun (WGS) entry which is preliminary data.</text>
</comment>
<dbReference type="EMBL" id="JAAMPC010000001">
    <property type="protein sequence ID" value="KAG2330033.1"/>
    <property type="molecule type" value="Genomic_DNA"/>
</dbReference>
<dbReference type="Proteomes" id="UP000886595">
    <property type="component" value="Unassembled WGS sequence"/>
</dbReference>
<keyword evidence="2" id="KW-1185">Reference proteome</keyword>
<proteinExistence type="predicted"/>
<sequence>MAIRCATVLQVTTLCSRRSRGAKPRRLQQSQFFFFDVSFILPHELLDFTDGHACTEESVGSVLERFQDLNLDDSVDSAPKDVDLIGLFRQVQDLKRQVKERIEWAQEKAMQAEA</sequence>
<evidence type="ECO:0000313" key="2">
    <source>
        <dbReference type="Proteomes" id="UP000886595"/>
    </source>
</evidence>
<dbReference type="AlphaFoldDB" id="A0A8X7WFM4"/>
<name>A0A8X7WFM4_BRACI</name>
<evidence type="ECO:0000313" key="1">
    <source>
        <dbReference type="EMBL" id="KAG2330033.1"/>
    </source>
</evidence>
<accession>A0A8X7WFM4</accession>
<reference evidence="1 2" key="1">
    <citation type="submission" date="2020-02" db="EMBL/GenBank/DDBJ databases">
        <authorList>
            <person name="Ma Q."/>
            <person name="Huang Y."/>
            <person name="Song X."/>
            <person name="Pei D."/>
        </authorList>
    </citation>
    <scope>NUCLEOTIDE SEQUENCE [LARGE SCALE GENOMIC DNA]</scope>
    <source>
        <strain evidence="1">Sxm20200214</strain>
        <tissue evidence="1">Leaf</tissue>
    </source>
</reference>